<dbReference type="AlphaFoldDB" id="A0A2N3NCE1"/>
<evidence type="ECO:0000256" key="5">
    <source>
        <dbReference type="ARBA" id="ARBA00040118"/>
    </source>
</evidence>
<dbReference type="Proteomes" id="UP000233524">
    <property type="component" value="Unassembled WGS sequence"/>
</dbReference>
<dbReference type="FunCoup" id="A0A2N3NCE1">
    <property type="interactions" value="362"/>
</dbReference>
<dbReference type="Pfam" id="PF00238">
    <property type="entry name" value="Ribosomal_L14"/>
    <property type="match status" value="1"/>
</dbReference>
<keyword evidence="2 6" id="KW-0689">Ribosomal protein</keyword>
<accession>A0A2N3NCE1</accession>
<evidence type="ECO:0000256" key="6">
    <source>
        <dbReference type="RuleBase" id="RU003949"/>
    </source>
</evidence>
<comment type="similarity">
    <text evidence="1 6">Belongs to the universal ribosomal protein uL14 family.</text>
</comment>
<evidence type="ECO:0000313" key="7">
    <source>
        <dbReference type="EMBL" id="PKS10124.1"/>
    </source>
</evidence>
<dbReference type="EMBL" id="NLAX01000008">
    <property type="protein sequence ID" value="PKS10124.1"/>
    <property type="molecule type" value="Genomic_DNA"/>
</dbReference>
<dbReference type="SUPFAM" id="SSF50193">
    <property type="entry name" value="Ribosomal protein L14"/>
    <property type="match status" value="1"/>
</dbReference>
<keyword evidence="3 6" id="KW-0687">Ribonucleoprotein</keyword>
<reference evidence="7 8" key="1">
    <citation type="journal article" date="2017" name="G3 (Bethesda)">
        <title>First Draft Genome Sequence of the Pathogenic Fungus Lomentospora prolificans (Formerly Scedosporium prolificans).</title>
        <authorList>
            <person name="Luo R."/>
            <person name="Zimin A."/>
            <person name="Workman R."/>
            <person name="Fan Y."/>
            <person name="Pertea G."/>
            <person name="Grossman N."/>
            <person name="Wear M.P."/>
            <person name="Jia B."/>
            <person name="Miller H."/>
            <person name="Casadevall A."/>
            <person name="Timp W."/>
            <person name="Zhang S.X."/>
            <person name="Salzberg S.L."/>
        </authorList>
    </citation>
    <scope>NUCLEOTIDE SEQUENCE [LARGE SCALE GENOMIC DNA]</scope>
    <source>
        <strain evidence="7 8">JHH-5317</strain>
    </source>
</reference>
<proteinExistence type="inferred from homology"/>
<dbReference type="PROSITE" id="PS00049">
    <property type="entry name" value="RIBOSOMAL_L14"/>
    <property type="match status" value="1"/>
</dbReference>
<evidence type="ECO:0000256" key="4">
    <source>
        <dbReference type="ARBA" id="ARBA00037226"/>
    </source>
</evidence>
<evidence type="ECO:0000313" key="8">
    <source>
        <dbReference type="Proteomes" id="UP000233524"/>
    </source>
</evidence>
<dbReference type="PANTHER" id="PTHR11761:SF3">
    <property type="entry name" value="LARGE RIBOSOMAL SUBUNIT PROTEIN UL14M"/>
    <property type="match status" value="1"/>
</dbReference>
<dbReference type="PANTHER" id="PTHR11761">
    <property type="entry name" value="50S/60S RIBOSOMAL PROTEIN L14/L23"/>
    <property type="match status" value="1"/>
</dbReference>
<dbReference type="GO" id="GO:0006412">
    <property type="term" value="P:translation"/>
    <property type="evidence" value="ECO:0007669"/>
    <property type="project" value="InterPro"/>
</dbReference>
<dbReference type="InterPro" id="IPR005745">
    <property type="entry name" value="Ribosomal_uL14_bac-type"/>
</dbReference>
<dbReference type="HAMAP" id="MF_01367">
    <property type="entry name" value="Ribosomal_uL14"/>
    <property type="match status" value="1"/>
</dbReference>
<dbReference type="InterPro" id="IPR000218">
    <property type="entry name" value="Ribosomal_uL14"/>
</dbReference>
<keyword evidence="8" id="KW-1185">Reference proteome</keyword>
<dbReference type="NCBIfam" id="TIGR01067">
    <property type="entry name" value="rplN_bact"/>
    <property type="match status" value="1"/>
</dbReference>
<dbReference type="InterPro" id="IPR019972">
    <property type="entry name" value="Ribosomal_uL14_CS"/>
</dbReference>
<dbReference type="GO" id="GO:0070180">
    <property type="term" value="F:large ribosomal subunit rRNA binding"/>
    <property type="evidence" value="ECO:0007669"/>
    <property type="project" value="TreeGrafter"/>
</dbReference>
<evidence type="ECO:0000256" key="1">
    <source>
        <dbReference type="ARBA" id="ARBA00010745"/>
    </source>
</evidence>
<comment type="function">
    <text evidence="4">Component of the mitochondrial ribosome (mitoribosome), a dedicated translation machinery responsible for the synthesis of mitochondrial genome-encoded proteins, including at least some of the essential transmembrane subunits of the mitochondrial respiratory chain. The mitoribosomes are attached to the mitochondrial inner membrane and translation products are cotranslationally integrated into the membrane.</text>
</comment>
<dbReference type="OrthoDB" id="274765at2759"/>
<dbReference type="SMART" id="SM01374">
    <property type="entry name" value="Ribosomal_L14"/>
    <property type="match status" value="1"/>
</dbReference>
<dbReference type="Gene3D" id="2.40.150.20">
    <property type="entry name" value="Ribosomal protein L14"/>
    <property type="match status" value="1"/>
</dbReference>
<gene>
    <name evidence="7" type="ORF">jhhlp_001874</name>
</gene>
<dbReference type="InterPro" id="IPR036853">
    <property type="entry name" value="Ribosomal_uL14_sf"/>
</dbReference>
<comment type="caution">
    <text evidence="7">The sequence shown here is derived from an EMBL/GenBank/DDBJ whole genome shotgun (WGS) entry which is preliminary data.</text>
</comment>
<dbReference type="VEuPathDB" id="FungiDB:jhhlp_001874"/>
<dbReference type="InParanoid" id="A0A2N3NCE1"/>
<evidence type="ECO:0000256" key="2">
    <source>
        <dbReference type="ARBA" id="ARBA00022980"/>
    </source>
</evidence>
<name>A0A2N3NCE1_9PEZI</name>
<sequence>MIQLKVYPDALPQADNDCPDRMFQTMLNCIDNSGAALVECAMVIGLKRHARIGDRLVVVVQEQRSSADAGGMSSANKVKRGDIRHAVVVRTKYMTQRQNGSVVKFDDNACVLINKSGDPVGTRINGVVASELRRKKWHKILSMAPMQV</sequence>
<evidence type="ECO:0000256" key="3">
    <source>
        <dbReference type="ARBA" id="ARBA00023274"/>
    </source>
</evidence>
<dbReference type="GO" id="GO:0005762">
    <property type="term" value="C:mitochondrial large ribosomal subunit"/>
    <property type="evidence" value="ECO:0007669"/>
    <property type="project" value="TreeGrafter"/>
</dbReference>
<protein>
    <recommendedName>
        <fullName evidence="5">Large ribosomal subunit protein uL14m</fullName>
    </recommendedName>
</protein>
<organism evidence="7 8">
    <name type="scientific">Lomentospora prolificans</name>
    <dbReference type="NCBI Taxonomy" id="41688"/>
    <lineage>
        <taxon>Eukaryota</taxon>
        <taxon>Fungi</taxon>
        <taxon>Dikarya</taxon>
        <taxon>Ascomycota</taxon>
        <taxon>Pezizomycotina</taxon>
        <taxon>Sordariomycetes</taxon>
        <taxon>Hypocreomycetidae</taxon>
        <taxon>Microascales</taxon>
        <taxon>Microascaceae</taxon>
        <taxon>Lomentospora</taxon>
    </lineage>
</organism>
<dbReference type="STRING" id="41688.A0A2N3NCE1"/>
<dbReference type="FunFam" id="2.40.150.20:FF:000005">
    <property type="entry name" value="50S ribosomal protein L14"/>
    <property type="match status" value="1"/>
</dbReference>
<dbReference type="CDD" id="cd00337">
    <property type="entry name" value="Ribosomal_uL14"/>
    <property type="match status" value="1"/>
</dbReference>
<dbReference type="GO" id="GO:0003735">
    <property type="term" value="F:structural constituent of ribosome"/>
    <property type="evidence" value="ECO:0007669"/>
    <property type="project" value="InterPro"/>
</dbReference>